<dbReference type="GO" id="GO:0006302">
    <property type="term" value="P:double-strand break repair"/>
    <property type="evidence" value="ECO:0007669"/>
    <property type="project" value="InterPro"/>
</dbReference>
<feature type="coiled-coil region" evidence="4">
    <location>
        <begin position="655"/>
        <end position="682"/>
    </location>
</feature>
<comment type="subunit">
    <text evidence="2">Heterodimer of SbcC and SbcD.</text>
</comment>
<dbReference type="PANTHER" id="PTHR32114">
    <property type="entry name" value="ABC TRANSPORTER ABCH.3"/>
    <property type="match status" value="1"/>
</dbReference>
<feature type="coiled-coil region" evidence="4">
    <location>
        <begin position="834"/>
        <end position="861"/>
    </location>
</feature>
<organism evidence="7">
    <name type="scientific">Blautia glucerasea</name>
    <dbReference type="NCBI Taxonomy" id="536633"/>
    <lineage>
        <taxon>Bacteria</taxon>
        <taxon>Bacillati</taxon>
        <taxon>Bacillota</taxon>
        <taxon>Clostridia</taxon>
        <taxon>Lachnospirales</taxon>
        <taxon>Lachnospiraceae</taxon>
        <taxon>Blautia</taxon>
    </lineage>
</organism>
<dbReference type="AlphaFoldDB" id="A0A6N2SXQ6"/>
<comment type="similarity">
    <text evidence="1">Belongs to the SMC family. SbcC subfamily.</text>
</comment>
<feature type="coiled-coil region" evidence="4">
    <location>
        <begin position="482"/>
        <end position="516"/>
    </location>
</feature>
<dbReference type="RefSeq" id="WP_156353665.1">
    <property type="nucleotide sequence ID" value="NZ_CACRST010000011.1"/>
</dbReference>
<dbReference type="Pfam" id="PF13558">
    <property type="entry name" value="SbcC_Walker_B"/>
    <property type="match status" value="1"/>
</dbReference>
<name>A0A6N2SXQ6_9FIRM</name>
<accession>A0A6N2SXQ6</accession>
<gene>
    <name evidence="7" type="primary">sbcC</name>
    <name evidence="7" type="ORF">BGLFYP119_01334</name>
</gene>
<dbReference type="Gene3D" id="3.40.50.300">
    <property type="entry name" value="P-loop containing nucleotide triphosphate hydrolases"/>
    <property type="match status" value="2"/>
</dbReference>
<dbReference type="GO" id="GO:0016887">
    <property type="term" value="F:ATP hydrolysis activity"/>
    <property type="evidence" value="ECO:0007669"/>
    <property type="project" value="InterPro"/>
</dbReference>
<dbReference type="PANTHER" id="PTHR32114:SF2">
    <property type="entry name" value="ABC TRANSPORTER ABCH.3"/>
    <property type="match status" value="1"/>
</dbReference>
<reference evidence="7" key="1">
    <citation type="submission" date="2019-11" db="EMBL/GenBank/DDBJ databases">
        <authorList>
            <person name="Feng L."/>
        </authorList>
    </citation>
    <scope>NUCLEOTIDE SEQUENCE</scope>
    <source>
        <strain evidence="7">BgluceraseaLFYP119</strain>
    </source>
</reference>
<evidence type="ECO:0000313" key="7">
    <source>
        <dbReference type="EMBL" id="VYS97829.1"/>
    </source>
</evidence>
<feature type="domain" description="Rad50/SbcC-type AAA" evidence="6">
    <location>
        <begin position="5"/>
        <end position="211"/>
    </location>
</feature>
<feature type="compositionally biased region" description="Basic and acidic residues" evidence="5">
    <location>
        <begin position="710"/>
        <end position="721"/>
    </location>
</feature>
<dbReference type="Pfam" id="PF13476">
    <property type="entry name" value="AAA_23"/>
    <property type="match status" value="1"/>
</dbReference>
<protein>
    <recommendedName>
        <fullName evidence="3">Nuclease SbcCD subunit C</fullName>
    </recommendedName>
</protein>
<dbReference type="SUPFAM" id="SSF52540">
    <property type="entry name" value="P-loop containing nucleoside triphosphate hydrolases"/>
    <property type="match status" value="1"/>
</dbReference>
<evidence type="ECO:0000256" key="2">
    <source>
        <dbReference type="ARBA" id="ARBA00011322"/>
    </source>
</evidence>
<feature type="region of interest" description="Disordered" evidence="5">
    <location>
        <begin position="697"/>
        <end position="721"/>
    </location>
</feature>
<evidence type="ECO:0000256" key="1">
    <source>
        <dbReference type="ARBA" id="ARBA00006930"/>
    </source>
</evidence>
<evidence type="ECO:0000256" key="3">
    <source>
        <dbReference type="ARBA" id="ARBA00013368"/>
    </source>
</evidence>
<keyword evidence="4" id="KW-0175">Coiled coil</keyword>
<feature type="coiled-coil region" evidence="4">
    <location>
        <begin position="368"/>
        <end position="458"/>
    </location>
</feature>
<feature type="coiled-coil region" evidence="4">
    <location>
        <begin position="263"/>
        <end position="324"/>
    </location>
</feature>
<proteinExistence type="inferred from homology"/>
<evidence type="ECO:0000256" key="4">
    <source>
        <dbReference type="SAM" id="Coils"/>
    </source>
</evidence>
<dbReference type="EMBL" id="CACRST010000011">
    <property type="protein sequence ID" value="VYS97829.1"/>
    <property type="molecule type" value="Genomic_DNA"/>
</dbReference>
<dbReference type="InterPro" id="IPR027417">
    <property type="entry name" value="P-loop_NTPase"/>
</dbReference>
<dbReference type="InterPro" id="IPR038729">
    <property type="entry name" value="Rad50/SbcC_AAA"/>
</dbReference>
<evidence type="ECO:0000259" key="6">
    <source>
        <dbReference type="Pfam" id="PF13476"/>
    </source>
</evidence>
<evidence type="ECO:0000256" key="5">
    <source>
        <dbReference type="SAM" id="MobiDB-lite"/>
    </source>
</evidence>
<sequence>MRPLKLKMQAFGSYGRETVIDFKKPEQNLFLITGNTGSGKTTIFDAIVFALYGEASSTSNKKEGVVLQSQYAELNLEPYVELEFMEGEEIYRIHRVPRHLRTITKGAAKGVGTREITGSVAFFMPDGTEYPQKEANVRIQEIIGLTKSQFMQVAMIAQGEFMELLRAKSDDKKKIFRKLFKTEMYEQIVNELGNRKRDREKEIAVIRTQCQSEAARIKIFGAKSQEDEHICRYEKRLEELKKHVSDGEIVVMPELTEILEKYLVMLDDQLKKAQTEYENAAKIRDKNRDMYTEAQQLQDLFAQKKQTEEELKKYKKQSSEMEKKEKLAGSVTDAWEIKTFYDFWQAGQKDTERIRKELKIQMEKLPGLAEEEKRALEEEQKHQKELEAAQGEYTRTVEKAEKALKLFGQIREAKKKADAGKEILDRAKLKEEADKRAFEDLEKREKALRDRSEQLADAGEKLAVCQSQVKEINGMTEDLKGLSGIYKEQKAYEKKIEELKEKYKEARALYEKNHGEYEKMRRDFLDAQAGFLAAELMEGMPCPVCGSTEHPRPCVIKEVHSELSQERMELLEKETDNLRTEQEKLSAEVKSNTDLRNAKKQDFDEYFNKLINRMRKNIPALPEEFSPGQAQELIRQWMKEVQENGRKYQSDWEEQQSVQKQLRDLEEEKPAVKKQMELSVEQVKEAGITYESARTELQSYSSSSDFESEEAARKAEEEAARKKEHFTKKYKVVKDACDKAGTERSNAEALIRKYKSELPGAEAEEAMRKKNYQHIADEKSMEESQWKSLTETYEKKAAENLKKDVQAFREGKRTAEGKYESLDGAIGNRKPPIMADIQKESEEAESSLKAAESLRDQLRSVYKDNKEVCRTLVPMLKERQKLVEEHGRIDHLYRLVSGNVSGSRMDLETYVQRYYLEKILIAANRRFQDMSAGQFELRMYELEKAGEGKNKGLDLMVYSTVTGREREVRTLSGGESFMAALSLALGMADQIQESSAAINLDMMFIDEGFGSLDEHSRNQAVKVLMDMAEGSRLIGIISHVTELKQEIEDQLIVTKDETGSHVKWQIS</sequence>
<feature type="coiled-coil region" evidence="4">
    <location>
        <begin position="561"/>
        <end position="588"/>
    </location>
</feature>